<dbReference type="Gene3D" id="1.20.120.610">
    <property type="entry name" value="lithium bound rotor ring of v- atpase"/>
    <property type="match status" value="1"/>
</dbReference>
<reference evidence="7 8" key="2">
    <citation type="journal article" date="2021" name="Int. J. Syst. Evol. Microbiol.">
        <title>Isolation and Polyphasic Characterization of Desulfuromonas versatilis sp. Nov., an Electrogenic Bacteria Capable of Versatile Metabolism Isolated from a Graphene Oxide-Reducing Enrichment Culture.</title>
        <authorList>
            <person name="Xie L."/>
            <person name="Yoshida N."/>
            <person name="Ishii S."/>
            <person name="Meng L."/>
        </authorList>
    </citation>
    <scope>NUCLEOTIDE SEQUENCE [LARGE SCALE GENOMIC DNA]</scope>
    <source>
        <strain evidence="7 8">NIT-T3</strain>
    </source>
</reference>
<evidence type="ECO:0000313" key="7">
    <source>
        <dbReference type="EMBL" id="BCR04731.1"/>
    </source>
</evidence>
<dbReference type="CDD" id="cd18181">
    <property type="entry name" value="ATP-synt_Vo_Ao_c_TtATPase_like"/>
    <property type="match status" value="1"/>
</dbReference>
<keyword evidence="2 5" id="KW-0812">Transmembrane</keyword>
<dbReference type="Pfam" id="PF00137">
    <property type="entry name" value="ATP-synt_C"/>
    <property type="match status" value="1"/>
</dbReference>
<evidence type="ECO:0000313" key="8">
    <source>
        <dbReference type="Proteomes" id="UP001319827"/>
    </source>
</evidence>
<dbReference type="EMBL" id="AP024355">
    <property type="protein sequence ID" value="BCR04731.1"/>
    <property type="molecule type" value="Genomic_DNA"/>
</dbReference>
<accession>A0ABN6DXN7</accession>
<dbReference type="SUPFAM" id="SSF81333">
    <property type="entry name" value="F1F0 ATP synthase subunit C"/>
    <property type="match status" value="1"/>
</dbReference>
<evidence type="ECO:0000256" key="2">
    <source>
        <dbReference type="ARBA" id="ARBA00022692"/>
    </source>
</evidence>
<gene>
    <name evidence="7" type="ORF">DESUT3_18000</name>
</gene>
<dbReference type="InterPro" id="IPR035921">
    <property type="entry name" value="F/V-ATP_Csub_sf"/>
</dbReference>
<feature type="transmembrane region" description="Helical" evidence="5">
    <location>
        <begin position="52"/>
        <end position="75"/>
    </location>
</feature>
<name>A0ABN6DXN7_9BACT</name>
<evidence type="ECO:0000256" key="3">
    <source>
        <dbReference type="ARBA" id="ARBA00022989"/>
    </source>
</evidence>
<proteinExistence type="predicted"/>
<evidence type="ECO:0000256" key="4">
    <source>
        <dbReference type="ARBA" id="ARBA00023136"/>
    </source>
</evidence>
<keyword evidence="8" id="KW-1185">Reference proteome</keyword>
<feature type="domain" description="V-ATPase proteolipid subunit C-like" evidence="6">
    <location>
        <begin position="14"/>
        <end position="73"/>
    </location>
</feature>
<keyword evidence="4 5" id="KW-0472">Membrane</keyword>
<comment type="subcellular location">
    <subcellularLocation>
        <location evidence="1">Membrane</location>
        <topology evidence="1">Multi-pass membrane protein</topology>
    </subcellularLocation>
</comment>
<dbReference type="InterPro" id="IPR002379">
    <property type="entry name" value="ATPase_proteolipid_c-like_dom"/>
</dbReference>
<keyword evidence="3 5" id="KW-1133">Transmembrane helix</keyword>
<dbReference type="Proteomes" id="UP001319827">
    <property type="component" value="Chromosome"/>
</dbReference>
<evidence type="ECO:0000256" key="1">
    <source>
        <dbReference type="ARBA" id="ARBA00004141"/>
    </source>
</evidence>
<reference evidence="7 8" key="1">
    <citation type="journal article" date="2016" name="C (Basel)">
        <title>Selective Growth of and Electricity Production by Marine Exoelectrogenic Bacteria in Self-Aggregated Hydrogel of Microbially Reduced Graphene Oxide.</title>
        <authorList>
            <person name="Yoshida N."/>
            <person name="Goto Y."/>
            <person name="Miyata Y."/>
        </authorList>
    </citation>
    <scope>NUCLEOTIDE SEQUENCE [LARGE SCALE GENOMIC DNA]</scope>
    <source>
        <strain evidence="7 8">NIT-T3</strain>
    </source>
</reference>
<evidence type="ECO:0000259" key="6">
    <source>
        <dbReference type="Pfam" id="PF00137"/>
    </source>
</evidence>
<sequence>MESLTGMEKVLLAFAAALAVGISALATAWAQSKIGAAGAGALAEKPELTGTIIILVAIPETMVILGFVIAAMILLMV</sequence>
<protein>
    <submittedName>
        <fullName evidence="7">F0F1 ATP synthase subunit C</fullName>
    </submittedName>
</protein>
<organism evidence="7 8">
    <name type="scientific">Desulfuromonas versatilis</name>
    <dbReference type="NCBI Taxonomy" id="2802975"/>
    <lineage>
        <taxon>Bacteria</taxon>
        <taxon>Pseudomonadati</taxon>
        <taxon>Thermodesulfobacteriota</taxon>
        <taxon>Desulfuromonadia</taxon>
        <taxon>Desulfuromonadales</taxon>
        <taxon>Desulfuromonadaceae</taxon>
        <taxon>Desulfuromonas</taxon>
    </lineage>
</organism>
<evidence type="ECO:0000256" key="5">
    <source>
        <dbReference type="SAM" id="Phobius"/>
    </source>
</evidence>